<feature type="chain" id="PRO_5007277515" description="DUF7933 domain-containing protein" evidence="1">
    <location>
        <begin position="31"/>
        <end position="351"/>
    </location>
</feature>
<dbReference type="KEGG" id="cpra:CPter91_2547"/>
<feature type="signal peptide" evidence="1">
    <location>
        <begin position="1"/>
        <end position="30"/>
    </location>
</feature>
<dbReference type="EMBL" id="CP013234">
    <property type="protein sequence ID" value="AMP04901.1"/>
    <property type="molecule type" value="Genomic_DNA"/>
</dbReference>
<name>A0A127Q4G3_9BURK</name>
<evidence type="ECO:0000259" key="2">
    <source>
        <dbReference type="Pfam" id="PF25564"/>
    </source>
</evidence>
<dbReference type="Proteomes" id="UP000074561">
    <property type="component" value="Chromosome"/>
</dbReference>
<evidence type="ECO:0000256" key="1">
    <source>
        <dbReference type="SAM" id="SignalP"/>
    </source>
</evidence>
<gene>
    <name evidence="3" type="ORF">CPter91_2547</name>
</gene>
<dbReference type="Pfam" id="PF25564">
    <property type="entry name" value="DUF7933"/>
    <property type="match status" value="2"/>
</dbReference>
<proteinExistence type="predicted"/>
<feature type="domain" description="DUF7933" evidence="2">
    <location>
        <begin position="35"/>
        <end position="159"/>
    </location>
</feature>
<dbReference type="PATRIC" id="fig|279113.9.peg.2513"/>
<sequence>MIALQGRHDSFFVAILLSVSSLLWSSAASAQASGVNKSFNPVQVQDRAPFNISHLSLVIANQTPGKTLTNFNLTDNLPSGVTVAANPNIVNACGGTLAATPGANLVTVSGGSAQFGDICTFQVDVVSTVAGIYTNTIPAGGPLADGEIIPQAASASLTVIRRDTAQPQVSAKTFAPNNIVSGQTSLMTITLNNTNILPLTNTNLNDSFPAGMTIANAGASTTCNGSLSAAPGDSQFSLSGATIPASGTCTVTMQVVGNSTAAGTINLPNTIKAGDLTSLNGQTTPPLANTGATTGTLAVSPLPTDRLTKSFSLVNAFVGQAFSMTWTIFNDTAAAWTGLGVSDALPGNMTV</sequence>
<organism evidence="3 4">
    <name type="scientific">Collimonas pratensis</name>
    <dbReference type="NCBI Taxonomy" id="279113"/>
    <lineage>
        <taxon>Bacteria</taxon>
        <taxon>Pseudomonadati</taxon>
        <taxon>Pseudomonadota</taxon>
        <taxon>Betaproteobacteria</taxon>
        <taxon>Burkholderiales</taxon>
        <taxon>Oxalobacteraceae</taxon>
        <taxon>Collimonas</taxon>
    </lineage>
</organism>
<feature type="domain" description="DUF7933" evidence="2">
    <location>
        <begin position="171"/>
        <end position="291"/>
    </location>
</feature>
<dbReference type="InterPro" id="IPR057693">
    <property type="entry name" value="DUF7933"/>
</dbReference>
<dbReference type="RefSeq" id="WP_150119667.1">
    <property type="nucleotide sequence ID" value="NZ_CP013234.1"/>
</dbReference>
<accession>A0A127Q4G3</accession>
<reference evidence="3 4" key="1">
    <citation type="submission" date="2015-11" db="EMBL/GenBank/DDBJ databases">
        <title>Exploring the genomic traits of fungus-feeding bacterial genus Collimonas.</title>
        <authorList>
            <person name="Song C."/>
            <person name="Schmidt R."/>
            <person name="de Jager V."/>
            <person name="Krzyzanowska D."/>
            <person name="Jongedijk E."/>
            <person name="Cankar K."/>
            <person name="Beekwilder J."/>
            <person name="van Veen A."/>
            <person name="de Boer W."/>
            <person name="van Veen J.A."/>
            <person name="Garbeva P."/>
        </authorList>
    </citation>
    <scope>NUCLEOTIDE SEQUENCE [LARGE SCALE GENOMIC DNA]</scope>
    <source>
        <strain evidence="3 4">Ter91</strain>
    </source>
</reference>
<evidence type="ECO:0000313" key="3">
    <source>
        <dbReference type="EMBL" id="AMP04901.1"/>
    </source>
</evidence>
<protein>
    <recommendedName>
        <fullName evidence="2">DUF7933 domain-containing protein</fullName>
    </recommendedName>
</protein>
<keyword evidence="1" id="KW-0732">Signal</keyword>
<dbReference type="OrthoDB" id="9773411at2"/>
<dbReference type="STRING" id="279113.CPter91_2547"/>
<dbReference type="AlphaFoldDB" id="A0A127Q4G3"/>
<evidence type="ECO:0000313" key="4">
    <source>
        <dbReference type="Proteomes" id="UP000074561"/>
    </source>
</evidence>